<feature type="region of interest" description="Disordered" evidence="8">
    <location>
        <begin position="705"/>
        <end position="724"/>
    </location>
</feature>
<dbReference type="PROSITE" id="PS00141">
    <property type="entry name" value="ASP_PROTEASE"/>
    <property type="match status" value="1"/>
</dbReference>
<dbReference type="SUPFAM" id="SSF50630">
    <property type="entry name" value="Acid proteases"/>
    <property type="match status" value="1"/>
</dbReference>
<dbReference type="PROSITE" id="PS50994">
    <property type="entry name" value="INTEGRASE"/>
    <property type="match status" value="1"/>
</dbReference>
<feature type="coiled-coil region" evidence="7">
    <location>
        <begin position="1685"/>
        <end position="1712"/>
    </location>
</feature>
<evidence type="ECO:0000256" key="1">
    <source>
        <dbReference type="ARBA" id="ARBA00022679"/>
    </source>
</evidence>
<keyword evidence="1" id="KW-0808">Transferase</keyword>
<dbReference type="GO" id="GO:0004519">
    <property type="term" value="F:endonuclease activity"/>
    <property type="evidence" value="ECO:0007669"/>
    <property type="project" value="UniProtKB-KW"/>
</dbReference>
<feature type="compositionally biased region" description="Basic and acidic residues" evidence="8">
    <location>
        <begin position="1398"/>
        <end position="1407"/>
    </location>
</feature>
<evidence type="ECO:0000256" key="8">
    <source>
        <dbReference type="SAM" id="MobiDB-lite"/>
    </source>
</evidence>
<keyword evidence="2" id="KW-0548">Nucleotidyltransferase</keyword>
<feature type="compositionally biased region" description="Gly residues" evidence="8">
    <location>
        <begin position="330"/>
        <end position="375"/>
    </location>
</feature>
<evidence type="ECO:0000256" key="4">
    <source>
        <dbReference type="ARBA" id="ARBA00022759"/>
    </source>
</evidence>
<name>A0A388M5U7_CHABU</name>
<dbReference type="GO" id="GO:0003676">
    <property type="term" value="F:nucleic acid binding"/>
    <property type="evidence" value="ECO:0007669"/>
    <property type="project" value="InterPro"/>
</dbReference>
<proteinExistence type="predicted"/>
<keyword evidence="7" id="KW-0175">Coiled coil</keyword>
<dbReference type="InterPro" id="IPR001584">
    <property type="entry name" value="Integrase_cat-core"/>
</dbReference>
<keyword evidence="12" id="KW-1185">Reference proteome</keyword>
<evidence type="ECO:0000259" key="9">
    <source>
        <dbReference type="PROSITE" id="PS50175"/>
    </source>
</evidence>
<evidence type="ECO:0000256" key="6">
    <source>
        <dbReference type="ARBA" id="ARBA00022918"/>
    </source>
</evidence>
<feature type="region of interest" description="Disordered" evidence="8">
    <location>
        <begin position="617"/>
        <end position="652"/>
    </location>
</feature>
<dbReference type="GO" id="GO:0015074">
    <property type="term" value="P:DNA integration"/>
    <property type="evidence" value="ECO:0007669"/>
    <property type="project" value="InterPro"/>
</dbReference>
<dbReference type="GO" id="GO:0004190">
    <property type="term" value="F:aspartic-type endopeptidase activity"/>
    <property type="evidence" value="ECO:0007669"/>
    <property type="project" value="InterPro"/>
</dbReference>
<evidence type="ECO:0000256" key="2">
    <source>
        <dbReference type="ARBA" id="ARBA00022695"/>
    </source>
</evidence>
<feature type="compositionally biased region" description="Acidic residues" evidence="8">
    <location>
        <begin position="199"/>
        <end position="211"/>
    </location>
</feature>
<feature type="domain" description="Integrase catalytic" evidence="10">
    <location>
        <begin position="859"/>
        <end position="1022"/>
    </location>
</feature>
<dbReference type="GO" id="GO:0006508">
    <property type="term" value="P:proteolysis"/>
    <property type="evidence" value="ECO:0007669"/>
    <property type="project" value="InterPro"/>
</dbReference>
<dbReference type="Gene3D" id="1.10.340.70">
    <property type="match status" value="1"/>
</dbReference>
<feature type="region of interest" description="Disordered" evidence="8">
    <location>
        <begin position="1845"/>
        <end position="1879"/>
    </location>
</feature>
<feature type="compositionally biased region" description="Basic and acidic residues" evidence="8">
    <location>
        <begin position="1154"/>
        <end position="1163"/>
    </location>
</feature>
<evidence type="ECO:0000313" key="12">
    <source>
        <dbReference type="Proteomes" id="UP000265515"/>
    </source>
</evidence>
<dbReference type="PROSITE" id="PS50175">
    <property type="entry name" value="ASP_PROT_RETROV"/>
    <property type="match status" value="1"/>
</dbReference>
<dbReference type="Proteomes" id="UP000265515">
    <property type="component" value="Unassembled WGS sequence"/>
</dbReference>
<dbReference type="InterPro" id="IPR001969">
    <property type="entry name" value="Aspartic_peptidase_AS"/>
</dbReference>
<evidence type="ECO:0000256" key="5">
    <source>
        <dbReference type="ARBA" id="ARBA00022801"/>
    </source>
</evidence>
<dbReference type="Gramene" id="GBG89916">
    <property type="protein sequence ID" value="GBG89916"/>
    <property type="gene ID" value="CBR_g49766"/>
</dbReference>
<evidence type="ECO:0000313" key="11">
    <source>
        <dbReference type="EMBL" id="GBG89916.1"/>
    </source>
</evidence>
<dbReference type="InterPro" id="IPR012337">
    <property type="entry name" value="RNaseH-like_sf"/>
</dbReference>
<feature type="region of interest" description="Disordered" evidence="8">
    <location>
        <begin position="1359"/>
        <end position="1431"/>
    </location>
</feature>
<feature type="compositionally biased region" description="Polar residues" evidence="8">
    <location>
        <begin position="1229"/>
        <end position="1244"/>
    </location>
</feature>
<dbReference type="Gene3D" id="3.30.420.10">
    <property type="entry name" value="Ribonuclease H-like superfamily/Ribonuclease H"/>
    <property type="match status" value="1"/>
</dbReference>
<dbReference type="OrthoDB" id="6149201at2759"/>
<feature type="region of interest" description="Disordered" evidence="8">
    <location>
        <begin position="187"/>
        <end position="242"/>
    </location>
</feature>
<feature type="region of interest" description="Disordered" evidence="8">
    <location>
        <begin position="1154"/>
        <end position="1185"/>
    </location>
</feature>
<dbReference type="Pfam" id="PF13975">
    <property type="entry name" value="gag-asp_proteas"/>
    <property type="match status" value="1"/>
</dbReference>
<keyword evidence="3" id="KW-0540">Nuclease</keyword>
<keyword evidence="6" id="KW-0695">RNA-directed DNA polymerase</keyword>
<dbReference type="EMBL" id="BFEA01000770">
    <property type="protein sequence ID" value="GBG89916.1"/>
    <property type="molecule type" value="Genomic_DNA"/>
</dbReference>
<dbReference type="InterPro" id="IPR036397">
    <property type="entry name" value="RNaseH_sf"/>
</dbReference>
<comment type="caution">
    <text evidence="11">The sequence shown here is derived from an EMBL/GenBank/DDBJ whole genome shotgun (WGS) entry which is preliminary data.</text>
</comment>
<evidence type="ECO:0000256" key="7">
    <source>
        <dbReference type="SAM" id="Coils"/>
    </source>
</evidence>
<keyword evidence="4" id="KW-0255">Endonuclease</keyword>
<dbReference type="PANTHER" id="PTHR37984:SF5">
    <property type="entry name" value="PROTEIN NYNRIN-LIKE"/>
    <property type="match status" value="1"/>
</dbReference>
<feature type="region of interest" description="Disordered" evidence="8">
    <location>
        <begin position="302"/>
        <end position="377"/>
    </location>
</feature>
<keyword evidence="5" id="KW-0378">Hydrolase</keyword>
<dbReference type="GO" id="GO:0003964">
    <property type="term" value="F:RNA-directed DNA polymerase activity"/>
    <property type="evidence" value="ECO:0007669"/>
    <property type="project" value="UniProtKB-KW"/>
</dbReference>
<feature type="compositionally biased region" description="Basic and acidic residues" evidence="8">
    <location>
        <begin position="1375"/>
        <end position="1385"/>
    </location>
</feature>
<dbReference type="PANTHER" id="PTHR37984">
    <property type="entry name" value="PROTEIN CBG26694"/>
    <property type="match status" value="1"/>
</dbReference>
<dbReference type="InterPro" id="IPR001995">
    <property type="entry name" value="Peptidase_A2_cat"/>
</dbReference>
<protein>
    <recommendedName>
        <fullName evidence="13">Integrase catalytic domain-containing protein</fullName>
    </recommendedName>
</protein>
<dbReference type="Gene3D" id="2.40.70.10">
    <property type="entry name" value="Acid Proteases"/>
    <property type="match status" value="1"/>
</dbReference>
<dbReference type="Pfam" id="PF17921">
    <property type="entry name" value="Integrase_H2C2"/>
    <property type="match status" value="1"/>
</dbReference>
<dbReference type="CDD" id="cd00303">
    <property type="entry name" value="retropepsin_like"/>
    <property type="match status" value="1"/>
</dbReference>
<feature type="region of interest" description="Disordered" evidence="8">
    <location>
        <begin position="1211"/>
        <end position="1251"/>
    </location>
</feature>
<sequence>MPDAEKFRQVPKYVWWEMRPEVMRVASEANDNWANFKVEMQRRYRLGDGLLTVEDLERLERSDFTTIGAFATAFEKFARKVPGLAEETQCAIFLSSFTECERVSLTRKGVVGRKLTWETITQSLADGELDQVYQFQMKQQRQKRKARAAAETAGINLQQLITDGIAQYQATQQKPVGKKVMVVTQPATKTTKKGKTVEQVEEEDEEEEEEEPVKLTKNQRKARNQAMGGQGTGKGVQTSTPAQANANQVSAVGVPPQAQASPPQWPEVFPTVWPGFNPCISWPDFAQQGQFTGGFMPQSIGGCANASSQGGEQQQQQAAAPKNSQPNQGAGQGQGQQQGGNGQGGQGRGGGGRGRGFGNGGQGRRGGGWNGQGGGDRPRFDWRNATCHHCTQKGHTLKFCQIRKMDEEERLISSNLDGDIYDKFEEYIDPKVPGGIRKEALRPPKLHEEFKARLSRRRVASVRRGNLIPAEAHWATPGTKMDWKSVATGSVNLVIKGKSCNGMLDTGAEMNIIKEADALRLGLDIDREDMGFLYGASGRTPFIGTAANVVVEVGKVKVRSCFYVMPNLDHPLLLGRSFLCRTESVILNKHDDTIYVILSDPVCGNYEIITCHNTSPRGMRNRPNPGSFTFEESEEERRRLMEKDEVESEPYGEMSLSLTSINDAMEIVSAYGMADPVAVQALKERVADGEGEVELVYRLPMKEGDMEESQGHESVSRSQDPVKDMEEDEFEEGEITEAFRAEEYDSVYRELGLLLSCEIREREASLRVHEMRSRFVVRDEHLFIKNEVRNPRRVICGRHRQIDMIAALHDGLAGGHRAFALTYAKARELYYWEGMSEMIRKYCESCVPCQIRASTKYKEPLHPRIERDAGAVVYLDLLAMPPGVGGYNYIFDARDNLTGFVDGRVIRNKTGETLAICIMEYFLRYPFVMEFVMDRGSEFTCGEVKDLLRGYGVKASYTTRAHPQANAPVERGHTTLTSLLAKWTDGKENQWPKHLRAAFFVENITIKRSTKYAPASLWYRRHATLPIESFLTTWRRQGMETNLTFEELLDLRARQVGIAEEKIQEVADGVMDSRMKDKERWDRLPRVRKEPLEVGDVVLLYESSLEKQWPRYGLGSDSGIGGRVGEEQHDIPRVHHMERGADYGETAIEAAHEERVSVVERPSEATTGGEEAILPTSEWHDGSPAPSVEVVRELEAERAGQEETQRVEEIVQPDETAVAPDMGADTLGGSLSQQESVSRASSGNRGDRPLRWRDAHGVIDGLPAIEVWSTDEPVTTSVGQEQQGEVETLLSLGELPVLEEAQTGEEPQRSEDSLTTLLYTIESPSLLMQQEESQLADGERETQRIEDEVLRIDPGAHMDDLHADGLVSSPLVFDETPRRDDEREGGSMGAHAGTDMRSTQDEPETQRGEPSTETQRVEEREQAGGDTWLAEEMRRMPPLRFPSWEAFEQVGQAARPVLSEDQRIGGLRVLHDDLTLQRDYIARGLTAARQTTEDMRDYARRVATRSFELCSERQEEHEVLGALVEDIRSLVERREVQTLEEAEAVLRIQAREESDWRAQVQRVLKEYEPPADASDRDRLERRAVLETVRASQLESQISTLVRLRRETEERTMQLFYEDATTAGWQEEVRLRRQTGAEPMPTEEQERAEAGLQARLLSEASVRELAEVMQHVRRLSRSEVERGETLQDVVRRMDALERENRGLRDTVQGLSLSMESLRRLTLHVEQRVLSFEQGQRTRVPTGPVGERASGGSYSTTERMRVFRETEPWTLGLGVTRQDSWAEGSMGVRPASEGETSTVDKFMLAICEVAPVGQGQVRTMDQTPPVELGIREGVVEPRDGILRDGAQDPYVTPFGTLPTAASPSPDVMEEVARGLAQRSAA</sequence>
<dbReference type="InterPro" id="IPR021109">
    <property type="entry name" value="Peptidase_aspartic_dom_sf"/>
</dbReference>
<reference evidence="11 12" key="1">
    <citation type="journal article" date="2018" name="Cell">
        <title>The Chara Genome: Secondary Complexity and Implications for Plant Terrestrialization.</title>
        <authorList>
            <person name="Nishiyama T."/>
            <person name="Sakayama H."/>
            <person name="Vries J.D."/>
            <person name="Buschmann H."/>
            <person name="Saint-Marcoux D."/>
            <person name="Ullrich K.K."/>
            <person name="Haas F.B."/>
            <person name="Vanderstraeten L."/>
            <person name="Becker D."/>
            <person name="Lang D."/>
            <person name="Vosolsobe S."/>
            <person name="Rombauts S."/>
            <person name="Wilhelmsson P.K.I."/>
            <person name="Janitza P."/>
            <person name="Kern R."/>
            <person name="Heyl A."/>
            <person name="Rumpler F."/>
            <person name="Villalobos L.I.A.C."/>
            <person name="Clay J.M."/>
            <person name="Skokan R."/>
            <person name="Toyoda A."/>
            <person name="Suzuki Y."/>
            <person name="Kagoshima H."/>
            <person name="Schijlen E."/>
            <person name="Tajeshwar N."/>
            <person name="Catarino B."/>
            <person name="Hetherington A.J."/>
            <person name="Saltykova A."/>
            <person name="Bonnot C."/>
            <person name="Breuninger H."/>
            <person name="Symeonidi A."/>
            <person name="Radhakrishnan G.V."/>
            <person name="Van Nieuwerburgh F."/>
            <person name="Deforce D."/>
            <person name="Chang C."/>
            <person name="Karol K.G."/>
            <person name="Hedrich R."/>
            <person name="Ulvskov P."/>
            <person name="Glockner G."/>
            <person name="Delwiche C.F."/>
            <person name="Petrasek J."/>
            <person name="Van de Peer Y."/>
            <person name="Friml J."/>
            <person name="Beilby M."/>
            <person name="Dolan L."/>
            <person name="Kohara Y."/>
            <person name="Sugano S."/>
            <person name="Fujiyama A."/>
            <person name="Delaux P.-M."/>
            <person name="Quint M."/>
            <person name="TheiBen G."/>
            <person name="Hagemann M."/>
            <person name="Harholt J."/>
            <person name="Dunand C."/>
            <person name="Zachgo S."/>
            <person name="Langdale J."/>
            <person name="Maumus F."/>
            <person name="Straeten D.V.D."/>
            <person name="Gould S.B."/>
            <person name="Rensing S.A."/>
        </authorList>
    </citation>
    <scope>NUCLEOTIDE SEQUENCE [LARGE SCALE GENOMIC DNA]</scope>
    <source>
        <strain evidence="11 12">S276</strain>
    </source>
</reference>
<gene>
    <name evidence="11" type="ORF">CBR_g49766</name>
</gene>
<accession>A0A388M5U7</accession>
<feature type="compositionally biased region" description="Low complexity" evidence="8">
    <location>
        <begin position="304"/>
        <end position="329"/>
    </location>
</feature>
<dbReference type="InterPro" id="IPR041588">
    <property type="entry name" value="Integrase_H2C2"/>
</dbReference>
<evidence type="ECO:0000256" key="3">
    <source>
        <dbReference type="ARBA" id="ARBA00022722"/>
    </source>
</evidence>
<dbReference type="InterPro" id="IPR050951">
    <property type="entry name" value="Retrovirus_Pol_polyprotein"/>
</dbReference>
<evidence type="ECO:0008006" key="13">
    <source>
        <dbReference type="Google" id="ProtNLM"/>
    </source>
</evidence>
<evidence type="ECO:0000259" key="10">
    <source>
        <dbReference type="PROSITE" id="PS50994"/>
    </source>
</evidence>
<dbReference type="SUPFAM" id="SSF53098">
    <property type="entry name" value="Ribonuclease H-like"/>
    <property type="match status" value="1"/>
</dbReference>
<organism evidence="11 12">
    <name type="scientific">Chara braunii</name>
    <name type="common">Braun's stonewort</name>
    <dbReference type="NCBI Taxonomy" id="69332"/>
    <lineage>
        <taxon>Eukaryota</taxon>
        <taxon>Viridiplantae</taxon>
        <taxon>Streptophyta</taxon>
        <taxon>Charophyceae</taxon>
        <taxon>Charales</taxon>
        <taxon>Characeae</taxon>
        <taxon>Chara</taxon>
    </lineage>
</organism>
<feature type="domain" description="Peptidase A2" evidence="9">
    <location>
        <begin position="500"/>
        <end position="578"/>
    </location>
</feature>